<dbReference type="PANTHER" id="PTHR43599">
    <property type="entry name" value="MULTIFUNCTIONAL PROTEIN ADE2"/>
    <property type="match status" value="1"/>
</dbReference>
<dbReference type="GO" id="GO:0005524">
    <property type="term" value="F:ATP binding"/>
    <property type="evidence" value="ECO:0007669"/>
    <property type="project" value="UniProtKB-KW"/>
</dbReference>
<comment type="pathway">
    <text evidence="1 8">Purine metabolism; IMP biosynthesis via de novo pathway; 5-amino-1-(5-phospho-D-ribosyl)imidazole-4-carboxamide from 5-amino-1-(5-phospho-D-ribosyl)imidazole-4-carboxylate: step 1/2.</text>
</comment>
<feature type="domain" description="SAICAR synthetase/ADE2 N-terminal" evidence="9">
    <location>
        <begin position="9"/>
        <end position="232"/>
    </location>
</feature>
<gene>
    <name evidence="8 10" type="primary">purC</name>
    <name evidence="10" type="ORF">EMLJLAPB_00807</name>
</gene>
<organism evidence="10 11">
    <name type="scientific">Candidatus Argoarchaeum ethanivorans</name>
    <dbReference type="NCBI Taxonomy" id="2608793"/>
    <lineage>
        <taxon>Archaea</taxon>
        <taxon>Methanobacteriati</taxon>
        <taxon>Methanobacteriota</taxon>
        <taxon>Stenosarchaea group</taxon>
        <taxon>Methanomicrobia</taxon>
        <taxon>Methanosarcinales</taxon>
        <taxon>Methanosarcinales incertae sedis</taxon>
        <taxon>GOM Arc I cluster</taxon>
        <taxon>Candidatus Argoarchaeum</taxon>
    </lineage>
</organism>
<accession>A0A811TDK3</accession>
<dbReference type="HAMAP" id="MF_00137">
    <property type="entry name" value="SAICAR_synth"/>
    <property type="match status" value="1"/>
</dbReference>
<dbReference type="Pfam" id="PF01259">
    <property type="entry name" value="SAICAR_synt"/>
    <property type="match status" value="1"/>
</dbReference>
<dbReference type="AlphaFoldDB" id="A0A811TDK3"/>
<evidence type="ECO:0000256" key="4">
    <source>
        <dbReference type="ARBA" id="ARBA00022741"/>
    </source>
</evidence>
<reference evidence="10" key="1">
    <citation type="submission" date="2020-10" db="EMBL/GenBank/DDBJ databases">
        <authorList>
            <person name="Hahn C.J."/>
            <person name="Laso-Perez R."/>
            <person name="Vulcano F."/>
            <person name="Vaziourakis K.-M."/>
            <person name="Stokke R."/>
            <person name="Steen I.H."/>
            <person name="Teske A."/>
            <person name="Boetius A."/>
            <person name="Liebeke M."/>
            <person name="Amann R."/>
            <person name="Knittel K."/>
        </authorList>
    </citation>
    <scope>NUCLEOTIDE SEQUENCE</scope>
    <source>
        <strain evidence="10">Gfbio:e3339647-f889-4370-9287-4fb5cb688e4c:AG392D22_GoMArc1</strain>
    </source>
</reference>
<keyword evidence="4 8" id="KW-0547">Nucleotide-binding</keyword>
<evidence type="ECO:0000256" key="8">
    <source>
        <dbReference type="HAMAP-Rule" id="MF_00137"/>
    </source>
</evidence>
<dbReference type="InterPro" id="IPR001636">
    <property type="entry name" value="SAICAR_synth"/>
</dbReference>
<dbReference type="PROSITE" id="PS01058">
    <property type="entry name" value="SAICAR_SYNTHETASE_2"/>
    <property type="match status" value="1"/>
</dbReference>
<dbReference type="GO" id="GO:0009236">
    <property type="term" value="P:cobalamin biosynthetic process"/>
    <property type="evidence" value="ECO:0007669"/>
    <property type="project" value="InterPro"/>
</dbReference>
<name>A0A811TDK3_9EURY</name>
<comment type="catalytic activity">
    <reaction evidence="7 8">
        <text>5-amino-1-(5-phospho-D-ribosyl)imidazole-4-carboxylate + L-aspartate + ATP = (2S)-2-[5-amino-1-(5-phospho-beta-D-ribosyl)imidazole-4-carboxamido]succinate + ADP + phosphate + 2 H(+)</text>
        <dbReference type="Rhea" id="RHEA:22628"/>
        <dbReference type="ChEBI" id="CHEBI:15378"/>
        <dbReference type="ChEBI" id="CHEBI:29991"/>
        <dbReference type="ChEBI" id="CHEBI:30616"/>
        <dbReference type="ChEBI" id="CHEBI:43474"/>
        <dbReference type="ChEBI" id="CHEBI:58443"/>
        <dbReference type="ChEBI" id="CHEBI:77657"/>
        <dbReference type="ChEBI" id="CHEBI:456216"/>
        <dbReference type="EC" id="6.3.2.6"/>
    </reaction>
</comment>
<comment type="similarity">
    <text evidence="2 8">Belongs to the SAICAR synthetase family.</text>
</comment>
<evidence type="ECO:0000256" key="2">
    <source>
        <dbReference type="ARBA" id="ARBA00010190"/>
    </source>
</evidence>
<dbReference type="Gene3D" id="3.30.470.20">
    <property type="entry name" value="ATP-grasp fold, B domain"/>
    <property type="match status" value="1"/>
</dbReference>
<dbReference type="Proteomes" id="UP000634805">
    <property type="component" value="Unassembled WGS sequence"/>
</dbReference>
<dbReference type="InterPro" id="IPR033934">
    <property type="entry name" value="SAICAR_synt_PurC"/>
</dbReference>
<dbReference type="InterPro" id="IPR028923">
    <property type="entry name" value="SAICAR_synt/ADE2_N"/>
</dbReference>
<evidence type="ECO:0000256" key="3">
    <source>
        <dbReference type="ARBA" id="ARBA00022598"/>
    </source>
</evidence>
<evidence type="ECO:0000256" key="7">
    <source>
        <dbReference type="ARBA" id="ARBA00048475"/>
    </source>
</evidence>
<dbReference type="UniPathway" id="UPA00074">
    <property type="reaction ID" value="UER00131"/>
</dbReference>
<dbReference type="EMBL" id="CAJHIS010000022">
    <property type="protein sequence ID" value="CAD6494491.1"/>
    <property type="molecule type" value="Genomic_DNA"/>
</dbReference>
<dbReference type="PROSITE" id="PS01057">
    <property type="entry name" value="SAICAR_SYNTHETASE_1"/>
    <property type="match status" value="1"/>
</dbReference>
<evidence type="ECO:0000256" key="1">
    <source>
        <dbReference type="ARBA" id="ARBA00004672"/>
    </source>
</evidence>
<comment type="caution">
    <text evidence="10">The sequence shown here is derived from an EMBL/GenBank/DDBJ whole genome shotgun (WGS) entry which is preliminary data.</text>
</comment>
<evidence type="ECO:0000313" key="11">
    <source>
        <dbReference type="Proteomes" id="UP000634805"/>
    </source>
</evidence>
<dbReference type="CDD" id="cd01415">
    <property type="entry name" value="SAICAR_synt_PurC"/>
    <property type="match status" value="1"/>
</dbReference>
<keyword evidence="3 8" id="KW-0436">Ligase</keyword>
<dbReference type="NCBIfam" id="TIGR00081">
    <property type="entry name" value="purC"/>
    <property type="match status" value="1"/>
</dbReference>
<dbReference type="InterPro" id="IPR018236">
    <property type="entry name" value="SAICAR_synthetase_CS"/>
</dbReference>
<proteinExistence type="inferred from homology"/>
<dbReference type="PANTHER" id="PTHR43599:SF3">
    <property type="entry name" value="SI:DKEY-6E2.2"/>
    <property type="match status" value="1"/>
</dbReference>
<dbReference type="GO" id="GO:0004639">
    <property type="term" value="F:phosphoribosylaminoimidazolesuccinocarboxamide synthase activity"/>
    <property type="evidence" value="ECO:0007669"/>
    <property type="project" value="UniProtKB-UniRule"/>
</dbReference>
<dbReference type="GO" id="GO:0006189">
    <property type="term" value="P:'de novo' IMP biosynthetic process"/>
    <property type="evidence" value="ECO:0007669"/>
    <property type="project" value="UniProtKB-UniRule"/>
</dbReference>
<evidence type="ECO:0000256" key="6">
    <source>
        <dbReference type="ARBA" id="ARBA00022840"/>
    </source>
</evidence>
<dbReference type="FunFam" id="3.30.470.20:FF:000006">
    <property type="entry name" value="Phosphoribosylaminoimidazole-succinocarboxamide synthase"/>
    <property type="match status" value="1"/>
</dbReference>
<protein>
    <recommendedName>
        <fullName evidence="8">Phosphoribosylaminoimidazole-succinocarboxamide synthase</fullName>
        <ecNumber evidence="8">6.3.2.6</ecNumber>
    </recommendedName>
    <alternativeName>
        <fullName evidence="8">SAICAR synthetase</fullName>
    </alternativeName>
</protein>
<evidence type="ECO:0000256" key="5">
    <source>
        <dbReference type="ARBA" id="ARBA00022755"/>
    </source>
</evidence>
<evidence type="ECO:0000259" key="9">
    <source>
        <dbReference type="Pfam" id="PF01259"/>
    </source>
</evidence>
<evidence type="ECO:0000313" key="10">
    <source>
        <dbReference type="EMBL" id="CAD6494491.1"/>
    </source>
</evidence>
<dbReference type="SUPFAM" id="SSF56104">
    <property type="entry name" value="SAICAR synthase-like"/>
    <property type="match status" value="1"/>
</dbReference>
<dbReference type="EC" id="6.3.2.6" evidence="8"/>
<keyword evidence="5 8" id="KW-0658">Purine biosynthesis</keyword>
<dbReference type="Gene3D" id="3.30.200.20">
    <property type="entry name" value="Phosphorylase Kinase, domain 1"/>
    <property type="match status" value="1"/>
</dbReference>
<sequence>MVIKKEIQYSGKAKTLYRTDDETKLIAEFRDSLTAFDGKKKGSLEHKGYYNAAISAHIFKLLEEGGVPTHFECMLSDTMMLVDAVDIIPVEVIVRNIAAGSITRKYPIKEGTPLVPPVIALDYKSDEYGDPMINEDIACVMGIAEKAELAVMRKLALEVNKLLIEFLDSKGLLLPDFKLEFGRLDGKIVLADEISADTCRFWDKKTGKSLDKDVFRFDKGDVGKAYYEIAQRILPEI</sequence>
<dbReference type="InterPro" id="IPR050089">
    <property type="entry name" value="SAICAR_synthetase"/>
</dbReference>
<keyword evidence="6 8" id="KW-0067">ATP-binding</keyword>